<keyword evidence="3 7" id="KW-0812">Transmembrane</keyword>
<dbReference type="GO" id="GO:0016020">
    <property type="term" value="C:membrane"/>
    <property type="evidence" value="ECO:0007669"/>
    <property type="project" value="UniProtKB-SubCell"/>
</dbReference>
<reference evidence="9 10" key="1">
    <citation type="submission" date="2022-04" db="EMBL/GenBank/DDBJ databases">
        <title>Diverse halophilic archaea isolated from saline environments.</title>
        <authorList>
            <person name="Cui H.-L."/>
        </authorList>
    </citation>
    <scope>NUCLEOTIDE SEQUENCE [LARGE SCALE GENOMIC DNA]</scope>
    <source>
        <strain evidence="9 10">XZYJT49</strain>
    </source>
</reference>
<feature type="transmembrane region" description="Helical" evidence="7">
    <location>
        <begin position="24"/>
        <end position="42"/>
    </location>
</feature>
<feature type="transmembrane region" description="Helical" evidence="7">
    <location>
        <begin position="400"/>
        <end position="421"/>
    </location>
</feature>
<dbReference type="GO" id="GO:0022857">
    <property type="term" value="F:transmembrane transporter activity"/>
    <property type="evidence" value="ECO:0007669"/>
    <property type="project" value="InterPro"/>
</dbReference>
<evidence type="ECO:0000256" key="2">
    <source>
        <dbReference type="ARBA" id="ARBA00022448"/>
    </source>
</evidence>
<comment type="subcellular location">
    <subcellularLocation>
        <location evidence="1">Membrane</location>
        <topology evidence="1">Multi-pass membrane protein</topology>
    </subcellularLocation>
</comment>
<feature type="transmembrane region" description="Helical" evidence="7">
    <location>
        <begin position="180"/>
        <end position="199"/>
    </location>
</feature>
<dbReference type="Proteomes" id="UP000830729">
    <property type="component" value="Chromosome"/>
</dbReference>
<keyword evidence="2" id="KW-0813">Transport</keyword>
<feature type="transmembrane region" description="Helical" evidence="7">
    <location>
        <begin position="364"/>
        <end position="388"/>
    </location>
</feature>
<evidence type="ECO:0000259" key="8">
    <source>
        <dbReference type="PROSITE" id="PS50850"/>
    </source>
</evidence>
<evidence type="ECO:0000313" key="10">
    <source>
        <dbReference type="Proteomes" id="UP000830729"/>
    </source>
</evidence>
<feature type="region of interest" description="Disordered" evidence="6">
    <location>
        <begin position="209"/>
        <end position="253"/>
    </location>
</feature>
<evidence type="ECO:0000256" key="3">
    <source>
        <dbReference type="ARBA" id="ARBA00022692"/>
    </source>
</evidence>
<dbReference type="InterPro" id="IPR020846">
    <property type="entry name" value="MFS_dom"/>
</dbReference>
<evidence type="ECO:0000256" key="1">
    <source>
        <dbReference type="ARBA" id="ARBA00004141"/>
    </source>
</evidence>
<feature type="transmembrane region" description="Helical" evidence="7">
    <location>
        <begin position="117"/>
        <end position="135"/>
    </location>
</feature>
<dbReference type="InterPro" id="IPR052983">
    <property type="entry name" value="MFS_Riboflavin_Transporter"/>
</dbReference>
<dbReference type="AlphaFoldDB" id="A0A8U0HR48"/>
<feature type="compositionally biased region" description="Acidic residues" evidence="6">
    <location>
        <begin position="212"/>
        <end position="234"/>
    </location>
</feature>
<feature type="transmembrane region" description="Helical" evidence="7">
    <location>
        <begin position="338"/>
        <end position="358"/>
    </location>
</feature>
<sequence>MTASSQSDTDYAARARDVLGFSRWWQVAAAAVMMGLISPYQYVWSSIESPIARSLDLEPTALGFVFTLFVIFQAGSQFPVGWYRDRHGPRGLTLLAGLLAGGGYVGLAYATEVWQLYLLYSLGAVGVGIVYTVAVNTALKWFPDRRGLTTGVGTMAFAGGSALFVPYVRQNATIAGYPEVLRNMGLLIGIGILVGALVLRDPPSGWVGASDADAESVEASDADAESVEASDDAADAVPRDDAEPADAETDGGANVAAARRQYTSREMLRTWQFWLMYAMFVFASGAGLMLTAKVISFAQNVGLTALTATAGATVLPIAAGVGRLVVGDLSDRVDRESAMGVSFLLCGLGLFAVVWFGVAQTPLGFLAAVVIATFFWSPQYTLFPSVVGDYYGQQHSSTNYALLYSGKMWGGVFGGGVTGWLVSQTSWPVAFALGGGLAVLAGLGAFLLREPSE</sequence>
<dbReference type="InterPro" id="IPR011701">
    <property type="entry name" value="MFS"/>
</dbReference>
<evidence type="ECO:0000256" key="5">
    <source>
        <dbReference type="ARBA" id="ARBA00023136"/>
    </source>
</evidence>
<keyword evidence="10" id="KW-1185">Reference proteome</keyword>
<evidence type="ECO:0000256" key="7">
    <source>
        <dbReference type="SAM" id="Phobius"/>
    </source>
</evidence>
<dbReference type="EMBL" id="CP096659">
    <property type="protein sequence ID" value="UPV73430.1"/>
    <property type="molecule type" value="Genomic_DNA"/>
</dbReference>
<dbReference type="PANTHER" id="PTHR43385:SF1">
    <property type="entry name" value="RIBOFLAVIN TRANSPORTER RIBJ"/>
    <property type="match status" value="1"/>
</dbReference>
<dbReference type="Pfam" id="PF07690">
    <property type="entry name" value="MFS_1"/>
    <property type="match status" value="1"/>
</dbReference>
<evidence type="ECO:0000256" key="6">
    <source>
        <dbReference type="SAM" id="MobiDB-lite"/>
    </source>
</evidence>
<dbReference type="CDD" id="cd17353">
    <property type="entry name" value="MFS_OFA_like"/>
    <property type="match status" value="1"/>
</dbReference>
<feature type="transmembrane region" description="Helical" evidence="7">
    <location>
        <begin position="427"/>
        <end position="448"/>
    </location>
</feature>
<dbReference type="RefSeq" id="WP_248649486.1">
    <property type="nucleotide sequence ID" value="NZ_CP096659.1"/>
</dbReference>
<dbReference type="Gene3D" id="1.20.1250.20">
    <property type="entry name" value="MFS general substrate transporter like domains"/>
    <property type="match status" value="2"/>
</dbReference>
<name>A0A8U0HR48_9EURY</name>
<feature type="transmembrane region" description="Helical" evidence="7">
    <location>
        <begin position="301"/>
        <end position="326"/>
    </location>
</feature>
<dbReference type="KEGG" id="halx:M0R89_12860"/>
<dbReference type="InterPro" id="IPR036259">
    <property type="entry name" value="MFS_trans_sf"/>
</dbReference>
<evidence type="ECO:0000256" key="4">
    <source>
        <dbReference type="ARBA" id="ARBA00022989"/>
    </source>
</evidence>
<dbReference type="SUPFAM" id="SSF103473">
    <property type="entry name" value="MFS general substrate transporter"/>
    <property type="match status" value="1"/>
</dbReference>
<keyword evidence="4 7" id="KW-1133">Transmembrane helix</keyword>
<feature type="transmembrane region" description="Helical" evidence="7">
    <location>
        <begin position="92"/>
        <end position="111"/>
    </location>
</feature>
<organism evidence="9 10">
    <name type="scientific">Halorussus limi</name>
    <dbReference type="NCBI Taxonomy" id="2938695"/>
    <lineage>
        <taxon>Archaea</taxon>
        <taxon>Methanobacteriati</taxon>
        <taxon>Methanobacteriota</taxon>
        <taxon>Stenosarchaea group</taxon>
        <taxon>Halobacteria</taxon>
        <taxon>Halobacteriales</taxon>
        <taxon>Haladaptataceae</taxon>
        <taxon>Halorussus</taxon>
    </lineage>
</organism>
<gene>
    <name evidence="9" type="ORF">M0R89_12860</name>
</gene>
<evidence type="ECO:0000313" key="9">
    <source>
        <dbReference type="EMBL" id="UPV73430.1"/>
    </source>
</evidence>
<dbReference type="PROSITE" id="PS50850">
    <property type="entry name" value="MFS"/>
    <property type="match status" value="1"/>
</dbReference>
<proteinExistence type="predicted"/>
<feature type="transmembrane region" description="Helical" evidence="7">
    <location>
        <begin position="274"/>
        <end position="295"/>
    </location>
</feature>
<feature type="transmembrane region" description="Helical" evidence="7">
    <location>
        <begin position="62"/>
        <end position="80"/>
    </location>
</feature>
<accession>A0A8U0HR48</accession>
<feature type="domain" description="Major facilitator superfamily (MFS) profile" evidence="8">
    <location>
        <begin position="23"/>
        <end position="453"/>
    </location>
</feature>
<keyword evidence="5 7" id="KW-0472">Membrane</keyword>
<dbReference type="PANTHER" id="PTHR43385">
    <property type="entry name" value="RIBOFLAVIN TRANSPORTER RIBJ"/>
    <property type="match status" value="1"/>
</dbReference>
<protein>
    <submittedName>
        <fullName evidence="9">OFA family MFS transporter</fullName>
    </submittedName>
</protein>
<dbReference type="GeneID" id="72186105"/>
<feature type="transmembrane region" description="Helical" evidence="7">
    <location>
        <begin position="147"/>
        <end position="168"/>
    </location>
</feature>